<dbReference type="InterPro" id="IPR050452">
    <property type="entry name" value="Metacaspase"/>
</dbReference>
<name>A0A9P8RIE1_9PEZI</name>
<accession>A0A9P8RIE1</accession>
<sequence length="638" mass="71404">MNTSNSPRLFALLVGVDLYQADGSRGSTGNGAVSLNSLQGCVNDVKLIHGFLQTHFKPYEERILTCSPSQYNSKNPKEPDDRWPTFVNIKREFDSVIDRARPGDIFFFHFSGHGALLPRIPGSPVGRDKDPSLMTTDYCCGKRAVRGWELNKWLRKIHNRKVQVIVTLDSCHSAGAWRNDGDIRSPKDWSPHNLPGDEDGIEPEPESSDLEEAQDMRKAQLPESWDINPTGFTLMAACQTDKTATEKMIDGQINGVFTATLSKFFKEQPDATVSTYRTIRDYIARVISPQKPEVFGQDRLAFLRDRELFSATPIWAEVKSNSVILPIGKIHGVTVGAEFTTRSVTPDFTLSISSVDDFESKAKLPQGMSSAGLQSIDILSSRWRMTTPAHISVGPAFSDRFRERFSEALQRRIAGSEVRVTEQAVSGGFTLARRAGGEIEVLAPVSFTNHESPVRGLSLTYKQPVGCAITLAHLLRYDQLRRLRSEEHLNFKASLSPVGNESGGDPYPEMQKVKYTFENYEDEDLHVAVISLGAGFDVAQLFPTHDAMITVKKGKTRSFSFHLTIPDELRGHGRVHRDIVRTVVTKQKETRFKSMELPDIWNTAQMEYMDRNGTGGQRKPVIVSEASWCIQDDELLYS</sequence>
<dbReference type="EMBL" id="JAGPXC010000009">
    <property type="protein sequence ID" value="KAH6646599.1"/>
    <property type="molecule type" value="Genomic_DNA"/>
</dbReference>
<proteinExistence type="inferred from homology"/>
<dbReference type="OrthoDB" id="3223806at2759"/>
<dbReference type="AlphaFoldDB" id="A0A9P8RIE1"/>
<comment type="similarity">
    <text evidence="1">Belongs to the peptidase C14B family.</text>
</comment>
<feature type="domain" description="Peptidase C14 caspase" evidence="3">
    <location>
        <begin position="10"/>
        <end position="281"/>
    </location>
</feature>
<dbReference type="Pfam" id="PF00656">
    <property type="entry name" value="Peptidase_C14"/>
    <property type="match status" value="1"/>
</dbReference>
<dbReference type="Gene3D" id="3.40.50.1460">
    <property type="match status" value="1"/>
</dbReference>
<feature type="compositionally biased region" description="Basic and acidic residues" evidence="2">
    <location>
        <begin position="179"/>
        <end position="190"/>
    </location>
</feature>
<reference evidence="4" key="1">
    <citation type="journal article" date="2021" name="Nat. Commun.">
        <title>Genetic determinants of endophytism in the Arabidopsis root mycobiome.</title>
        <authorList>
            <person name="Mesny F."/>
            <person name="Miyauchi S."/>
            <person name="Thiergart T."/>
            <person name="Pickel B."/>
            <person name="Atanasova L."/>
            <person name="Karlsson M."/>
            <person name="Huettel B."/>
            <person name="Barry K.W."/>
            <person name="Haridas S."/>
            <person name="Chen C."/>
            <person name="Bauer D."/>
            <person name="Andreopoulos W."/>
            <person name="Pangilinan J."/>
            <person name="LaButti K."/>
            <person name="Riley R."/>
            <person name="Lipzen A."/>
            <person name="Clum A."/>
            <person name="Drula E."/>
            <person name="Henrissat B."/>
            <person name="Kohler A."/>
            <person name="Grigoriev I.V."/>
            <person name="Martin F.M."/>
            <person name="Hacquard S."/>
        </authorList>
    </citation>
    <scope>NUCLEOTIDE SEQUENCE</scope>
    <source>
        <strain evidence="4">MPI-SDFR-AT-0073</strain>
    </source>
</reference>
<dbReference type="RefSeq" id="XP_045953113.1">
    <property type="nucleotide sequence ID" value="XM_046098641.1"/>
</dbReference>
<evidence type="ECO:0000256" key="2">
    <source>
        <dbReference type="SAM" id="MobiDB-lite"/>
    </source>
</evidence>
<feature type="region of interest" description="Disordered" evidence="2">
    <location>
        <begin position="177"/>
        <end position="216"/>
    </location>
</feature>
<comment type="caution">
    <text evidence="4">The sequence shown here is derived from an EMBL/GenBank/DDBJ whole genome shotgun (WGS) entry which is preliminary data.</text>
</comment>
<feature type="compositionally biased region" description="Acidic residues" evidence="2">
    <location>
        <begin position="196"/>
        <end position="213"/>
    </location>
</feature>
<evidence type="ECO:0000313" key="5">
    <source>
        <dbReference type="Proteomes" id="UP000758603"/>
    </source>
</evidence>
<organism evidence="4 5">
    <name type="scientific">Truncatella angustata</name>
    <dbReference type="NCBI Taxonomy" id="152316"/>
    <lineage>
        <taxon>Eukaryota</taxon>
        <taxon>Fungi</taxon>
        <taxon>Dikarya</taxon>
        <taxon>Ascomycota</taxon>
        <taxon>Pezizomycotina</taxon>
        <taxon>Sordariomycetes</taxon>
        <taxon>Xylariomycetidae</taxon>
        <taxon>Amphisphaeriales</taxon>
        <taxon>Sporocadaceae</taxon>
        <taxon>Truncatella</taxon>
    </lineage>
</organism>
<keyword evidence="5" id="KW-1185">Reference proteome</keyword>
<evidence type="ECO:0000313" key="4">
    <source>
        <dbReference type="EMBL" id="KAH6646599.1"/>
    </source>
</evidence>
<dbReference type="PANTHER" id="PTHR48104">
    <property type="entry name" value="METACASPASE-4"/>
    <property type="match status" value="1"/>
</dbReference>
<dbReference type="InterPro" id="IPR011600">
    <property type="entry name" value="Pept_C14_caspase"/>
</dbReference>
<dbReference type="GO" id="GO:0005737">
    <property type="term" value="C:cytoplasm"/>
    <property type="evidence" value="ECO:0007669"/>
    <property type="project" value="TreeGrafter"/>
</dbReference>
<dbReference type="GO" id="GO:0004197">
    <property type="term" value="F:cysteine-type endopeptidase activity"/>
    <property type="evidence" value="ECO:0007669"/>
    <property type="project" value="InterPro"/>
</dbReference>
<evidence type="ECO:0000259" key="3">
    <source>
        <dbReference type="Pfam" id="PF00656"/>
    </source>
</evidence>
<protein>
    <submittedName>
        <fullName evidence="4">Caspase domain-containing protein</fullName>
    </submittedName>
</protein>
<dbReference type="GO" id="GO:0006508">
    <property type="term" value="P:proteolysis"/>
    <property type="evidence" value="ECO:0007669"/>
    <property type="project" value="InterPro"/>
</dbReference>
<evidence type="ECO:0000256" key="1">
    <source>
        <dbReference type="ARBA" id="ARBA00009005"/>
    </source>
</evidence>
<dbReference type="PANTHER" id="PTHR48104:SF30">
    <property type="entry name" value="METACASPASE-1"/>
    <property type="match status" value="1"/>
</dbReference>
<dbReference type="GeneID" id="70127533"/>
<gene>
    <name evidence="4" type="ORF">BKA67DRAFT_525125</name>
</gene>
<dbReference type="Proteomes" id="UP000758603">
    <property type="component" value="Unassembled WGS sequence"/>
</dbReference>